<organism evidence="3 4">
    <name type="scientific">Fusobacterium ulcerans</name>
    <dbReference type="NCBI Taxonomy" id="861"/>
    <lineage>
        <taxon>Bacteria</taxon>
        <taxon>Fusobacteriati</taxon>
        <taxon>Fusobacteriota</taxon>
        <taxon>Fusobacteriia</taxon>
        <taxon>Fusobacteriales</taxon>
        <taxon>Fusobacteriaceae</taxon>
        <taxon>Fusobacterium</taxon>
    </lineage>
</organism>
<dbReference type="Pfam" id="PF20463">
    <property type="entry name" value="PDH_C"/>
    <property type="match status" value="1"/>
</dbReference>
<dbReference type="InterPro" id="IPR036291">
    <property type="entry name" value="NAD(P)-bd_dom_sf"/>
</dbReference>
<dbReference type="GO" id="GO:0008977">
    <property type="term" value="F:prephenate dehydrogenase (NAD+) activity"/>
    <property type="evidence" value="ECO:0007669"/>
    <property type="project" value="InterPro"/>
</dbReference>
<dbReference type="SUPFAM" id="SSF48179">
    <property type="entry name" value="6-phosphogluconate dehydrogenase C-terminal domain-like"/>
    <property type="match status" value="1"/>
</dbReference>
<dbReference type="PROSITE" id="PS51176">
    <property type="entry name" value="PDH_ADH"/>
    <property type="match status" value="1"/>
</dbReference>
<evidence type="ECO:0000256" key="1">
    <source>
        <dbReference type="ARBA" id="ARBA00023002"/>
    </source>
</evidence>
<sequence length="290" mass="32834">MINKDMKFFIVGLGLLGGAYAKALKKNGYTVYAADINEDSIEYALENNIIDEGAVSDYNSLIEKADVIISGLYPTAMVGWLRENQKYFKKGCIITDVSGVKRGIADKVQGFLSEDVEFISSHPMAGKEVSGVRNSDENIFKIANFIITPTEKNTPEGIKFARELGEILGFRNITQLSLEEHDKMIGFVSQLTHVIAVSLMNTNDNTHLVEYTGDSFRDLTRIAKINEVLWSELFLLNKEILVKEIDDFAAELNNFREKLVNEDVEGMKKLFIQSTERRKLFDRKDVKNRK</sequence>
<evidence type="ECO:0000259" key="2">
    <source>
        <dbReference type="PROSITE" id="PS51176"/>
    </source>
</evidence>
<dbReference type="Gene3D" id="3.40.50.720">
    <property type="entry name" value="NAD(P)-binding Rossmann-like Domain"/>
    <property type="match status" value="1"/>
</dbReference>
<keyword evidence="1 3" id="KW-0560">Oxidoreductase</keyword>
<proteinExistence type="predicted"/>
<reference evidence="3 4" key="1">
    <citation type="submission" date="2018-06" db="EMBL/GenBank/DDBJ databases">
        <authorList>
            <consortium name="Pathogen Informatics"/>
            <person name="Doyle S."/>
        </authorList>
    </citation>
    <scope>NUCLEOTIDE SEQUENCE [LARGE SCALE GENOMIC DNA]</scope>
    <source>
        <strain evidence="3 4">NCTC12112</strain>
    </source>
</reference>
<dbReference type="PANTHER" id="PTHR21363">
    <property type="entry name" value="PREPHENATE DEHYDROGENASE"/>
    <property type="match status" value="1"/>
</dbReference>
<dbReference type="Pfam" id="PF02153">
    <property type="entry name" value="PDH_N"/>
    <property type="match status" value="1"/>
</dbReference>
<dbReference type="InterPro" id="IPR046825">
    <property type="entry name" value="PDH_C"/>
</dbReference>
<name>A0AAX2JGS3_9FUSO</name>
<dbReference type="GO" id="GO:0070403">
    <property type="term" value="F:NAD+ binding"/>
    <property type="evidence" value="ECO:0007669"/>
    <property type="project" value="InterPro"/>
</dbReference>
<protein>
    <submittedName>
        <fullName evidence="3">Arogenate dehydrogenase</fullName>
        <ecNumber evidence="3">1.3.1.43</ecNumber>
    </submittedName>
</protein>
<dbReference type="InterPro" id="IPR046826">
    <property type="entry name" value="PDH_N"/>
</dbReference>
<dbReference type="GO" id="GO:0047794">
    <property type="term" value="F:cyclohexadienyl dehydrogenase activity"/>
    <property type="evidence" value="ECO:0007669"/>
    <property type="project" value="UniProtKB-EC"/>
</dbReference>
<dbReference type="InterPro" id="IPR050812">
    <property type="entry name" value="Preph/Arog_dehydrog"/>
</dbReference>
<dbReference type="GO" id="GO:0006571">
    <property type="term" value="P:tyrosine biosynthetic process"/>
    <property type="evidence" value="ECO:0007669"/>
    <property type="project" value="InterPro"/>
</dbReference>
<dbReference type="GO" id="GO:0004665">
    <property type="term" value="F:prephenate dehydrogenase (NADP+) activity"/>
    <property type="evidence" value="ECO:0007669"/>
    <property type="project" value="InterPro"/>
</dbReference>
<dbReference type="PANTHER" id="PTHR21363:SF0">
    <property type="entry name" value="PREPHENATE DEHYDROGENASE [NADP(+)]"/>
    <property type="match status" value="1"/>
</dbReference>
<dbReference type="Gene3D" id="1.10.3660.10">
    <property type="entry name" value="6-phosphogluconate dehydrogenase C-terminal like domain"/>
    <property type="match status" value="1"/>
</dbReference>
<dbReference type="GeneID" id="78454093"/>
<accession>A0AAX2JGS3</accession>
<dbReference type="RefSeq" id="WP_005980382.1">
    <property type="nucleotide sequence ID" value="NZ_BAABXY010000001.1"/>
</dbReference>
<gene>
    <name evidence="3" type="primary">tyrC</name>
    <name evidence="3" type="ORF">NCTC12112_02824</name>
</gene>
<evidence type="ECO:0000313" key="4">
    <source>
        <dbReference type="Proteomes" id="UP000249008"/>
    </source>
</evidence>
<dbReference type="Proteomes" id="UP000249008">
    <property type="component" value="Chromosome 1"/>
</dbReference>
<dbReference type="AlphaFoldDB" id="A0AAX2JGS3"/>
<dbReference type="InterPro" id="IPR008927">
    <property type="entry name" value="6-PGluconate_DH-like_C_sf"/>
</dbReference>
<evidence type="ECO:0000313" key="3">
    <source>
        <dbReference type="EMBL" id="SQJ13179.1"/>
    </source>
</evidence>
<dbReference type="InterPro" id="IPR003099">
    <property type="entry name" value="Prephen_DH"/>
</dbReference>
<feature type="domain" description="Prephenate/arogenate dehydrogenase" evidence="2">
    <location>
        <begin position="6"/>
        <end position="289"/>
    </location>
</feature>
<dbReference type="KEGG" id="ful:C4N20_04690"/>
<dbReference type="SUPFAM" id="SSF51735">
    <property type="entry name" value="NAD(P)-binding Rossmann-fold domains"/>
    <property type="match status" value="1"/>
</dbReference>
<dbReference type="EC" id="1.3.1.43" evidence="3"/>
<dbReference type="EMBL" id="LS483487">
    <property type="protein sequence ID" value="SQJ13179.1"/>
    <property type="molecule type" value="Genomic_DNA"/>
</dbReference>